<dbReference type="Pfam" id="PF10168">
    <property type="entry name" value="Nup88"/>
    <property type="match status" value="2"/>
</dbReference>
<dbReference type="GO" id="GO:0006406">
    <property type="term" value="P:mRNA export from nucleus"/>
    <property type="evidence" value="ECO:0007669"/>
    <property type="project" value="TreeGrafter"/>
</dbReference>
<sequence length="814" mass="89847">MSWVKSLPDHPIFIKNSPDASISVNDLGLETSELGASQRQSTMCIRGQDLILAVGREVRITAILDSKTAKDIPQASYKTLHTPNIQFEINQISLCAGGKLLAVVGSHELAVIMLPRAAYQTLVASRIDCRSTQIGQYYHGVNGASRIAKVQWHPWGDAGSSLLVMTEDGILREYDVSKDAEEPQQILSFAPPRGQARAYSVDDAASRNFVSFCIGKGKADWGPLTLYALMRGGDVWAMSPFVPSNAVVPASYIPALESFVTAKRDFAQGLSDDGLQLIYDQQYKYVTTLAKQVHPAFSSSSPSGTLHLQPPRTHRYPPVRQGPFLFQPSPHELDGGLDAQATDIAYISYEEEGGSQAENSTDNLGLILLAFGDGKVDVCFDIEKIEGRWEVPQDNSPLQTPSLPSDLPTLTVYETIDLGLVQLMNDYASVEFLSNQLAANDALFHLDPIYSDRVLVSHSLGVHLLDMSKWLKSIVRVLRSSDDELQETLTGADRTEVLHVVNTKTSPIIALSVINNGYVNYTMLALTSDSLLIPTELALRVTDHPVSHTPQVSQDTVSKLRPTLPTESAYVCLLSAEPFQPSGLSRSLSFGMSTSSSSVLGKKPAAQAVVTPDTVRYLGKNVERFRTEIQDMTRSANTVQLRIELQYVELKRQLAKLHEMYTLVGRLKGTTQGSMKNRLEKVTKTQNELLERATKVLQRLMDSFSPQLSDFERQWFDELRRMSTEVAGGTGGLKARTEMLTDQLELLRPGVKEMIEAEAKERERKSQRASLPSGMGTTQQRIIQKRVNDQKAQLEAARLRAEDLAEKMAGIVIV</sequence>
<keyword evidence="10" id="KW-1185">Reference proteome</keyword>
<evidence type="ECO:0000256" key="5">
    <source>
        <dbReference type="ARBA" id="ARBA00023010"/>
    </source>
</evidence>
<evidence type="ECO:0000256" key="7">
    <source>
        <dbReference type="ARBA" id="ARBA00023242"/>
    </source>
</evidence>
<keyword evidence="4" id="KW-0653">Protein transport</keyword>
<evidence type="ECO:0000313" key="9">
    <source>
        <dbReference type="EMBL" id="KDQ08277.1"/>
    </source>
</evidence>
<dbReference type="HOGENOM" id="CLU_006117_0_0_1"/>
<dbReference type="GO" id="GO:0005643">
    <property type="term" value="C:nuclear pore"/>
    <property type="evidence" value="ECO:0007669"/>
    <property type="project" value="UniProtKB-SubCell"/>
</dbReference>
<dbReference type="InterPro" id="IPR019321">
    <property type="entry name" value="Nucleoporin_Nup88"/>
</dbReference>
<keyword evidence="5" id="KW-0811">Translocation</keyword>
<evidence type="ECO:0000256" key="8">
    <source>
        <dbReference type="SAM" id="MobiDB-lite"/>
    </source>
</evidence>
<proteinExistence type="predicted"/>
<dbReference type="AlphaFoldDB" id="A0A067M8V2"/>
<protein>
    <submittedName>
        <fullName evidence="9">Uncharacterized protein</fullName>
    </submittedName>
</protein>
<dbReference type="GO" id="GO:0017056">
    <property type="term" value="F:structural constituent of nuclear pore"/>
    <property type="evidence" value="ECO:0007669"/>
    <property type="project" value="InterPro"/>
</dbReference>
<evidence type="ECO:0000256" key="2">
    <source>
        <dbReference type="ARBA" id="ARBA00022448"/>
    </source>
</evidence>
<evidence type="ECO:0000256" key="3">
    <source>
        <dbReference type="ARBA" id="ARBA00022816"/>
    </source>
</evidence>
<organism evidence="9 10">
    <name type="scientific">Botryobasidium botryosum (strain FD-172 SS1)</name>
    <dbReference type="NCBI Taxonomy" id="930990"/>
    <lineage>
        <taxon>Eukaryota</taxon>
        <taxon>Fungi</taxon>
        <taxon>Dikarya</taxon>
        <taxon>Basidiomycota</taxon>
        <taxon>Agaricomycotina</taxon>
        <taxon>Agaricomycetes</taxon>
        <taxon>Cantharellales</taxon>
        <taxon>Botryobasidiaceae</taxon>
        <taxon>Botryobasidium</taxon>
    </lineage>
</organism>
<keyword evidence="7" id="KW-0539">Nucleus</keyword>
<evidence type="ECO:0000313" key="10">
    <source>
        <dbReference type="Proteomes" id="UP000027195"/>
    </source>
</evidence>
<name>A0A067M8V2_BOTB1</name>
<dbReference type="PANTHER" id="PTHR13257">
    <property type="entry name" value="NUCLEOPORIN NUP84-RELATED"/>
    <property type="match status" value="1"/>
</dbReference>
<dbReference type="InParanoid" id="A0A067M8V2"/>
<keyword evidence="6" id="KW-0906">Nuclear pore complex</keyword>
<dbReference type="PANTHER" id="PTHR13257:SF0">
    <property type="entry name" value="NUCLEAR PORE COMPLEX PROTEIN NUP88"/>
    <property type="match status" value="1"/>
</dbReference>
<dbReference type="FunCoup" id="A0A067M8V2">
    <property type="interactions" value="20"/>
</dbReference>
<dbReference type="InterPro" id="IPR037700">
    <property type="entry name" value="NUP88/NUP82"/>
</dbReference>
<keyword evidence="3" id="KW-0509">mRNA transport</keyword>
<dbReference type="GO" id="GO:0000055">
    <property type="term" value="P:ribosomal large subunit export from nucleus"/>
    <property type="evidence" value="ECO:0007669"/>
    <property type="project" value="InterPro"/>
</dbReference>
<dbReference type="EMBL" id="KL198093">
    <property type="protein sequence ID" value="KDQ08277.1"/>
    <property type="molecule type" value="Genomic_DNA"/>
</dbReference>
<dbReference type="OrthoDB" id="341482at2759"/>
<dbReference type="GO" id="GO:0006606">
    <property type="term" value="P:protein import into nucleus"/>
    <property type="evidence" value="ECO:0007669"/>
    <property type="project" value="TreeGrafter"/>
</dbReference>
<dbReference type="STRING" id="930990.A0A067M8V2"/>
<evidence type="ECO:0000256" key="6">
    <source>
        <dbReference type="ARBA" id="ARBA00023132"/>
    </source>
</evidence>
<accession>A0A067M8V2</accession>
<keyword evidence="2" id="KW-0813">Transport</keyword>
<evidence type="ECO:0000256" key="4">
    <source>
        <dbReference type="ARBA" id="ARBA00022927"/>
    </source>
</evidence>
<reference evidence="10" key="1">
    <citation type="journal article" date="2014" name="Proc. Natl. Acad. Sci. U.S.A.">
        <title>Extensive sampling of basidiomycete genomes demonstrates inadequacy of the white-rot/brown-rot paradigm for wood decay fungi.</title>
        <authorList>
            <person name="Riley R."/>
            <person name="Salamov A.A."/>
            <person name="Brown D.W."/>
            <person name="Nagy L.G."/>
            <person name="Floudas D."/>
            <person name="Held B.W."/>
            <person name="Levasseur A."/>
            <person name="Lombard V."/>
            <person name="Morin E."/>
            <person name="Otillar R."/>
            <person name="Lindquist E.A."/>
            <person name="Sun H."/>
            <person name="LaButti K.M."/>
            <person name="Schmutz J."/>
            <person name="Jabbour D."/>
            <person name="Luo H."/>
            <person name="Baker S.E."/>
            <person name="Pisabarro A.G."/>
            <person name="Walton J.D."/>
            <person name="Blanchette R.A."/>
            <person name="Henrissat B."/>
            <person name="Martin F."/>
            <person name="Cullen D."/>
            <person name="Hibbett D.S."/>
            <person name="Grigoriev I.V."/>
        </authorList>
    </citation>
    <scope>NUCLEOTIDE SEQUENCE [LARGE SCALE GENOMIC DNA]</scope>
    <source>
        <strain evidence="10">FD-172 SS1</strain>
    </source>
</reference>
<gene>
    <name evidence="9" type="ORF">BOTBODRAFT_180042</name>
</gene>
<comment type="subcellular location">
    <subcellularLocation>
        <location evidence="1">Nucleus</location>
        <location evidence="1">Nuclear pore complex</location>
    </subcellularLocation>
</comment>
<feature type="region of interest" description="Disordered" evidence="8">
    <location>
        <begin position="758"/>
        <end position="779"/>
    </location>
</feature>
<dbReference type="Proteomes" id="UP000027195">
    <property type="component" value="Unassembled WGS sequence"/>
</dbReference>
<dbReference type="GO" id="GO:0000056">
    <property type="term" value="P:ribosomal small subunit export from nucleus"/>
    <property type="evidence" value="ECO:0007669"/>
    <property type="project" value="InterPro"/>
</dbReference>
<evidence type="ECO:0000256" key="1">
    <source>
        <dbReference type="ARBA" id="ARBA00004567"/>
    </source>
</evidence>